<dbReference type="EMBL" id="UINC01087178">
    <property type="protein sequence ID" value="SVC36331.1"/>
    <property type="molecule type" value="Genomic_DNA"/>
</dbReference>
<dbReference type="PROSITE" id="PS51257">
    <property type="entry name" value="PROKAR_LIPOPROTEIN"/>
    <property type="match status" value="1"/>
</dbReference>
<dbReference type="SUPFAM" id="SSF54001">
    <property type="entry name" value="Cysteine proteinases"/>
    <property type="match status" value="1"/>
</dbReference>
<dbReference type="InterPro" id="IPR038765">
    <property type="entry name" value="Papain-like_cys_pep_sf"/>
</dbReference>
<name>A0A382LN74_9ZZZZ</name>
<reference evidence="1" key="1">
    <citation type="submission" date="2018-05" db="EMBL/GenBank/DDBJ databases">
        <authorList>
            <person name="Lanie J.A."/>
            <person name="Ng W.-L."/>
            <person name="Kazmierczak K.M."/>
            <person name="Andrzejewski T.M."/>
            <person name="Davidsen T.M."/>
            <person name="Wayne K.J."/>
            <person name="Tettelin H."/>
            <person name="Glass J.I."/>
            <person name="Rusch D."/>
            <person name="Podicherti R."/>
            <person name="Tsui H.-C.T."/>
            <person name="Winkler M.E."/>
        </authorList>
    </citation>
    <scope>NUCLEOTIDE SEQUENCE</scope>
</reference>
<organism evidence="1">
    <name type="scientific">marine metagenome</name>
    <dbReference type="NCBI Taxonomy" id="408172"/>
    <lineage>
        <taxon>unclassified sequences</taxon>
        <taxon>metagenomes</taxon>
        <taxon>ecological metagenomes</taxon>
    </lineage>
</organism>
<sequence>MGDGRWSIERFLFSFFFFLLLSCSNTNDWVNTLPKPWTLSESQVSEILPQFHQKFPDFHDRLKAFAQWQVGKPYEIFKLGEEVAPDPDPIIRLDVSDCTAHILTSLAFSQSISWDEAKESMITIHYKDGDPTYKTRWHYTTDRIQENSSTVNITNELVGVEQLESVEIILNRKEDGKEFLDLGWEKSTSIQYIPSNNINQEILQKLPHVSGVAFVKKTYFKMGLVVAHEGMIIDQKNIIHASSEYEKTVNIDFMDYYFRENGPLFDGVLFYSFHPMKE</sequence>
<proteinExistence type="predicted"/>
<evidence type="ECO:0000313" key="1">
    <source>
        <dbReference type="EMBL" id="SVC36331.1"/>
    </source>
</evidence>
<dbReference type="Gene3D" id="1.10.3670.10">
    <property type="entry name" value="Putative xylanase like domain"/>
    <property type="match status" value="1"/>
</dbReference>
<evidence type="ECO:0008006" key="2">
    <source>
        <dbReference type="Google" id="ProtNLM"/>
    </source>
</evidence>
<accession>A0A382LN74</accession>
<dbReference type="InterPro" id="IPR010846">
    <property type="entry name" value="AmiA-like"/>
</dbReference>
<dbReference type="Gene3D" id="2.30.260.10">
    <property type="entry name" value="putative xylanase like domain"/>
    <property type="match status" value="1"/>
</dbReference>
<dbReference type="AlphaFoldDB" id="A0A382LN74"/>
<dbReference type="Pfam" id="PF07313">
    <property type="entry name" value="AmiA-like"/>
    <property type="match status" value="1"/>
</dbReference>
<protein>
    <recommendedName>
        <fullName evidence="2">DUF1460 domain-containing protein</fullName>
    </recommendedName>
</protein>
<gene>
    <name evidence="1" type="ORF">METZ01_LOCUS289185</name>
</gene>